<dbReference type="Pfam" id="PF02518">
    <property type="entry name" value="HATPase_c"/>
    <property type="match status" value="1"/>
</dbReference>
<gene>
    <name evidence="14" type="ordered locus">Mnod_4574</name>
</gene>
<evidence type="ECO:0000256" key="6">
    <source>
        <dbReference type="ARBA" id="ARBA00022777"/>
    </source>
</evidence>
<dbReference type="InterPro" id="IPR003661">
    <property type="entry name" value="HisK_dim/P_dom"/>
</dbReference>
<evidence type="ECO:0000313" key="15">
    <source>
        <dbReference type="Proteomes" id="UP000008207"/>
    </source>
</evidence>
<dbReference type="EC" id="2.7.13.3" evidence="3"/>
<dbReference type="InterPro" id="IPR003660">
    <property type="entry name" value="HAMP_dom"/>
</dbReference>
<dbReference type="SUPFAM" id="SSF55874">
    <property type="entry name" value="ATPase domain of HSP90 chaperone/DNA topoisomerase II/histidine kinase"/>
    <property type="match status" value="1"/>
</dbReference>
<name>B8ID49_METNO</name>
<evidence type="ECO:0000256" key="3">
    <source>
        <dbReference type="ARBA" id="ARBA00012438"/>
    </source>
</evidence>
<evidence type="ECO:0000256" key="5">
    <source>
        <dbReference type="ARBA" id="ARBA00022679"/>
    </source>
</evidence>
<dbReference type="STRING" id="460265.Mnod_4574"/>
<dbReference type="RefSeq" id="WP_015931079.1">
    <property type="nucleotide sequence ID" value="NC_011894.1"/>
</dbReference>
<dbReference type="AlphaFoldDB" id="B8ID49"/>
<dbReference type="Gene3D" id="1.10.287.130">
    <property type="match status" value="1"/>
</dbReference>
<dbReference type="InterPro" id="IPR036890">
    <property type="entry name" value="HATPase_C_sf"/>
</dbReference>
<evidence type="ECO:0000256" key="2">
    <source>
        <dbReference type="ARBA" id="ARBA00004370"/>
    </source>
</evidence>
<feature type="domain" description="Histidine kinase" evidence="11">
    <location>
        <begin position="520"/>
        <end position="744"/>
    </location>
</feature>
<dbReference type="InterPro" id="IPR035965">
    <property type="entry name" value="PAS-like_dom_sf"/>
</dbReference>
<evidence type="ECO:0000256" key="9">
    <source>
        <dbReference type="SAM" id="Coils"/>
    </source>
</evidence>
<feature type="domain" description="HAMP" evidence="13">
    <location>
        <begin position="296"/>
        <end position="347"/>
    </location>
</feature>
<dbReference type="CDD" id="cd16922">
    <property type="entry name" value="HATPase_EvgS-ArcB-TorS-like"/>
    <property type="match status" value="1"/>
</dbReference>
<dbReference type="PROSITE" id="PS50885">
    <property type="entry name" value="HAMP"/>
    <property type="match status" value="1"/>
</dbReference>
<dbReference type="Pfam" id="PF00072">
    <property type="entry name" value="Response_reg"/>
    <property type="match status" value="1"/>
</dbReference>
<feature type="coiled-coil region" evidence="9">
    <location>
        <begin position="335"/>
        <end position="373"/>
    </location>
</feature>
<dbReference type="OrthoDB" id="9789782at2"/>
<dbReference type="eggNOG" id="COG2205">
    <property type="taxonomic scope" value="Bacteria"/>
</dbReference>
<evidence type="ECO:0000256" key="8">
    <source>
        <dbReference type="PROSITE-ProRule" id="PRU00169"/>
    </source>
</evidence>
<dbReference type="Proteomes" id="UP000008207">
    <property type="component" value="Chromosome"/>
</dbReference>
<keyword evidence="10" id="KW-0812">Transmembrane</keyword>
<dbReference type="SMART" id="SM00388">
    <property type="entry name" value="HisKA"/>
    <property type="match status" value="1"/>
</dbReference>
<dbReference type="InterPro" id="IPR011006">
    <property type="entry name" value="CheY-like_superfamily"/>
</dbReference>
<dbReference type="Gene3D" id="3.40.50.2300">
    <property type="match status" value="1"/>
</dbReference>
<dbReference type="eggNOG" id="COG0784">
    <property type="taxonomic scope" value="Bacteria"/>
</dbReference>
<dbReference type="Gene3D" id="3.30.450.20">
    <property type="entry name" value="PAS domain"/>
    <property type="match status" value="1"/>
</dbReference>
<dbReference type="PRINTS" id="PR00344">
    <property type="entry name" value="BCTRLSENSOR"/>
</dbReference>
<keyword evidence="15" id="KW-1185">Reference proteome</keyword>
<accession>B8ID49</accession>
<dbReference type="PROSITE" id="PS50109">
    <property type="entry name" value="HIS_KIN"/>
    <property type="match status" value="1"/>
</dbReference>
<keyword evidence="6 14" id="KW-0418">Kinase</keyword>
<feature type="transmembrane region" description="Helical" evidence="10">
    <location>
        <begin position="273"/>
        <end position="295"/>
    </location>
</feature>
<evidence type="ECO:0000256" key="10">
    <source>
        <dbReference type="SAM" id="Phobius"/>
    </source>
</evidence>
<evidence type="ECO:0000259" key="12">
    <source>
        <dbReference type="PROSITE" id="PS50110"/>
    </source>
</evidence>
<proteinExistence type="predicted"/>
<comment type="catalytic activity">
    <reaction evidence="1">
        <text>ATP + protein L-histidine = ADP + protein N-phospho-L-histidine.</text>
        <dbReference type="EC" id="2.7.13.3"/>
    </reaction>
</comment>
<keyword evidence="10" id="KW-0472">Membrane</keyword>
<keyword evidence="5 14" id="KW-0808">Transferase</keyword>
<evidence type="ECO:0000256" key="1">
    <source>
        <dbReference type="ARBA" id="ARBA00000085"/>
    </source>
</evidence>
<evidence type="ECO:0000259" key="13">
    <source>
        <dbReference type="PROSITE" id="PS50885"/>
    </source>
</evidence>
<dbReference type="CDD" id="cd18774">
    <property type="entry name" value="PDC2_HK_sensor"/>
    <property type="match status" value="1"/>
</dbReference>
<evidence type="ECO:0000256" key="7">
    <source>
        <dbReference type="ARBA" id="ARBA00023012"/>
    </source>
</evidence>
<dbReference type="HOGENOM" id="CLU_000445_114_21_5"/>
<comment type="subcellular location">
    <subcellularLocation>
        <location evidence="2">Membrane</location>
    </subcellularLocation>
</comment>
<dbReference type="InterPro" id="IPR003594">
    <property type="entry name" value="HATPase_dom"/>
</dbReference>
<feature type="modified residue" description="4-aspartylphosphate" evidence="8">
    <location>
        <position position="816"/>
    </location>
</feature>
<dbReference type="InterPro" id="IPR001789">
    <property type="entry name" value="Sig_transdc_resp-reg_receiver"/>
</dbReference>
<dbReference type="SMART" id="SM00387">
    <property type="entry name" value="HATPase_c"/>
    <property type="match status" value="1"/>
</dbReference>
<dbReference type="EMBL" id="CP001349">
    <property type="protein sequence ID" value="ACL59441.1"/>
    <property type="molecule type" value="Genomic_DNA"/>
</dbReference>
<dbReference type="PROSITE" id="PS50110">
    <property type="entry name" value="RESPONSE_REGULATORY"/>
    <property type="match status" value="1"/>
</dbReference>
<sequence>MASRRARPLWYYVAALNLALLVPALAVTIVLLHHWVAAERSRLENTTVAINSEALETVDCFLASQIAMLQALATSPALEAGDLERFGRQAAELSALQGLTIILRDTAGQEHVNTQVPRGSPLPSLPRVTDRAVAATGKPTVSDLLIGAVSRQPEVRAGVPVRLRGEIAYVLSASFPAARIGALLSEAGIAPPYSASVTDRTGTIIGRSVATDQATGRPLPGFAETVGDSGSWTGSNLLGVPVFGTYRRSALSGWIVTVGIEQQALQAPLYASLWISIPILIGLGLTALAASGLMARRILLAKNRLAEGARALADGRVIDAPVTPVREVNEIGATLAAASVRLHQQAEALQAANRELETRVAARTRELAEKEALLTMTLDAMDQGLVMVDARGVVAVTNRRFAEILDLDPAFLASRPTDEAMSRALDEAGAFASAGPAVRAGLQADDLAPPDARCERVRPNGQVLEVTSTATADGGILRIYTDVTARRKAEAALAEAHRIAQVARREAEAGSAAKSEFLATMSHEIRTPLTGVLGYADLLTAQSDLAPEHRRLVGRIRSAGEALLTIVDDVLDFSKIEAGEITLDPKPFSPAQLVDEALALVRAAADRKQLALSARIDPAIPERLVGDVGRLRQVLLNLLNNAVKFTRAGSVTVTVACEPAGPDAQDCPIRICVTDTGIGIPEEKRGRLFQRFSQVDGSIQRHYEGTGLGLAISRRLIEAMNGRIDVDSRAGEGSTFWFALKLAKVPLEPSKEAEETASPAWPGMLARILLADDNAINREIVRRLLESVGHAVEVVEDGAAAIQAVRNAAYDLVLMDVQMPGTDGLTATRRIRMLPGAPARVPIIALTANVLPSQVAEFRAAGMDDHIGKPFKREDLFAAVARWCGAGYAPRGRLRAATRG</sequence>
<evidence type="ECO:0000313" key="14">
    <source>
        <dbReference type="EMBL" id="ACL59441.1"/>
    </source>
</evidence>
<dbReference type="PANTHER" id="PTHR45339">
    <property type="entry name" value="HYBRID SIGNAL TRANSDUCTION HISTIDINE KINASE J"/>
    <property type="match status" value="1"/>
</dbReference>
<dbReference type="SUPFAM" id="SSF55785">
    <property type="entry name" value="PYP-like sensor domain (PAS domain)"/>
    <property type="match status" value="1"/>
</dbReference>
<organism evidence="14 15">
    <name type="scientific">Methylobacterium nodulans (strain LMG 21967 / CNCM I-2342 / ORS 2060)</name>
    <dbReference type="NCBI Taxonomy" id="460265"/>
    <lineage>
        <taxon>Bacteria</taxon>
        <taxon>Pseudomonadati</taxon>
        <taxon>Pseudomonadota</taxon>
        <taxon>Alphaproteobacteria</taxon>
        <taxon>Hyphomicrobiales</taxon>
        <taxon>Methylobacteriaceae</taxon>
        <taxon>Methylobacterium</taxon>
    </lineage>
</organism>
<keyword evidence="4 8" id="KW-0597">Phosphoprotein</keyword>
<dbReference type="GO" id="GO:0000155">
    <property type="term" value="F:phosphorelay sensor kinase activity"/>
    <property type="evidence" value="ECO:0007669"/>
    <property type="project" value="InterPro"/>
</dbReference>
<dbReference type="Pfam" id="PF12860">
    <property type="entry name" value="PAS_7"/>
    <property type="match status" value="1"/>
</dbReference>
<dbReference type="SUPFAM" id="SSF52172">
    <property type="entry name" value="CheY-like"/>
    <property type="match status" value="1"/>
</dbReference>
<dbReference type="InterPro" id="IPR004358">
    <property type="entry name" value="Sig_transdc_His_kin-like_C"/>
</dbReference>
<dbReference type="Gene3D" id="3.30.565.10">
    <property type="entry name" value="Histidine kinase-like ATPase, C-terminal domain"/>
    <property type="match status" value="1"/>
</dbReference>
<keyword evidence="7" id="KW-0902">Two-component regulatory system</keyword>
<dbReference type="CDD" id="cd00082">
    <property type="entry name" value="HisKA"/>
    <property type="match status" value="1"/>
</dbReference>
<protein>
    <recommendedName>
        <fullName evidence="3">histidine kinase</fullName>
        <ecNumber evidence="3">2.7.13.3</ecNumber>
    </recommendedName>
</protein>
<evidence type="ECO:0000259" key="11">
    <source>
        <dbReference type="PROSITE" id="PS50109"/>
    </source>
</evidence>
<reference evidence="14 15" key="1">
    <citation type="submission" date="2009-01" db="EMBL/GenBank/DDBJ databases">
        <title>Complete sequence of chromosome of Methylobacterium nodulans ORS 2060.</title>
        <authorList>
            <consortium name="US DOE Joint Genome Institute"/>
            <person name="Lucas S."/>
            <person name="Copeland A."/>
            <person name="Lapidus A."/>
            <person name="Glavina del Rio T."/>
            <person name="Dalin E."/>
            <person name="Tice H."/>
            <person name="Bruce D."/>
            <person name="Goodwin L."/>
            <person name="Pitluck S."/>
            <person name="Sims D."/>
            <person name="Brettin T."/>
            <person name="Detter J.C."/>
            <person name="Han C."/>
            <person name="Larimer F."/>
            <person name="Land M."/>
            <person name="Hauser L."/>
            <person name="Kyrpides N."/>
            <person name="Ivanova N."/>
            <person name="Marx C.J."/>
            <person name="Richardson P."/>
        </authorList>
    </citation>
    <scope>NUCLEOTIDE SEQUENCE [LARGE SCALE GENOMIC DNA]</scope>
    <source>
        <strain evidence="15">LMG 21967 / CNCM I-2342 / ORS 2060</strain>
    </source>
</reference>
<dbReference type="Pfam" id="PF00512">
    <property type="entry name" value="HisKA"/>
    <property type="match status" value="1"/>
</dbReference>
<keyword evidence="9" id="KW-0175">Coiled coil</keyword>
<dbReference type="PANTHER" id="PTHR45339:SF1">
    <property type="entry name" value="HYBRID SIGNAL TRANSDUCTION HISTIDINE KINASE J"/>
    <property type="match status" value="1"/>
</dbReference>
<dbReference type="CDD" id="cd17546">
    <property type="entry name" value="REC_hyHK_CKI1_RcsC-like"/>
    <property type="match status" value="1"/>
</dbReference>
<feature type="domain" description="Response regulatory" evidence="12">
    <location>
        <begin position="767"/>
        <end position="884"/>
    </location>
</feature>
<dbReference type="FunFam" id="3.30.565.10:FF:000010">
    <property type="entry name" value="Sensor histidine kinase RcsC"/>
    <property type="match status" value="1"/>
</dbReference>
<dbReference type="SMART" id="SM00448">
    <property type="entry name" value="REC"/>
    <property type="match status" value="1"/>
</dbReference>
<dbReference type="GO" id="GO:0016020">
    <property type="term" value="C:membrane"/>
    <property type="evidence" value="ECO:0007669"/>
    <property type="project" value="UniProtKB-SubCell"/>
</dbReference>
<dbReference type="KEGG" id="mno:Mnod_4574"/>
<dbReference type="InterPro" id="IPR005467">
    <property type="entry name" value="His_kinase_dom"/>
</dbReference>
<dbReference type="InterPro" id="IPR036097">
    <property type="entry name" value="HisK_dim/P_sf"/>
</dbReference>
<dbReference type="SUPFAM" id="SSF47384">
    <property type="entry name" value="Homodimeric domain of signal transducing histidine kinase"/>
    <property type="match status" value="1"/>
</dbReference>
<feature type="transmembrane region" description="Helical" evidence="10">
    <location>
        <begin position="9"/>
        <end position="36"/>
    </location>
</feature>
<evidence type="ECO:0000256" key="4">
    <source>
        <dbReference type="ARBA" id="ARBA00022553"/>
    </source>
</evidence>
<keyword evidence="10" id="KW-1133">Transmembrane helix</keyword>